<keyword evidence="8" id="KW-1185">Reference proteome</keyword>
<proteinExistence type="inferred from homology"/>
<gene>
    <name evidence="7" type="ORF">GDO81_016432</name>
</gene>
<evidence type="ECO:0000313" key="7">
    <source>
        <dbReference type="EMBL" id="KAG8564376.1"/>
    </source>
</evidence>
<dbReference type="InterPro" id="IPR051517">
    <property type="entry name" value="IFITM_antiviral_protein"/>
</dbReference>
<comment type="caution">
    <text evidence="7">The sequence shown here is derived from an EMBL/GenBank/DDBJ whole genome shotgun (WGS) entry which is preliminary data.</text>
</comment>
<evidence type="ECO:0000256" key="6">
    <source>
        <dbReference type="SAM" id="Phobius"/>
    </source>
</evidence>
<feature type="transmembrane region" description="Helical" evidence="6">
    <location>
        <begin position="91"/>
        <end position="116"/>
    </location>
</feature>
<feature type="transmembrane region" description="Helical" evidence="6">
    <location>
        <begin position="46"/>
        <end position="70"/>
    </location>
</feature>
<evidence type="ECO:0000256" key="5">
    <source>
        <dbReference type="ARBA" id="ARBA00023136"/>
    </source>
</evidence>
<keyword evidence="5 6" id="KW-0472">Membrane</keyword>
<comment type="similarity">
    <text evidence="2">Belongs to the CD225/Dispanin family.</text>
</comment>
<reference evidence="7" key="1">
    <citation type="thesis" date="2020" institute="ProQuest LLC" country="789 East Eisenhower Parkway, Ann Arbor, MI, USA">
        <title>Comparative Genomics and Chromosome Evolution.</title>
        <authorList>
            <person name="Mudd A.B."/>
        </authorList>
    </citation>
    <scope>NUCLEOTIDE SEQUENCE</scope>
    <source>
        <strain evidence="7">237g6f4</strain>
        <tissue evidence="7">Blood</tissue>
    </source>
</reference>
<evidence type="ECO:0000256" key="1">
    <source>
        <dbReference type="ARBA" id="ARBA00004370"/>
    </source>
</evidence>
<accession>A0AAV7AS28</accession>
<keyword evidence="3 6" id="KW-0812">Transmembrane</keyword>
<evidence type="ECO:0000256" key="2">
    <source>
        <dbReference type="ARBA" id="ARBA00006843"/>
    </source>
</evidence>
<dbReference type="Pfam" id="PF04505">
    <property type="entry name" value="CD225"/>
    <property type="match status" value="1"/>
</dbReference>
<comment type="subcellular location">
    <subcellularLocation>
        <location evidence="1">Membrane</location>
    </subcellularLocation>
</comment>
<protein>
    <submittedName>
        <fullName evidence="7">Uncharacterized protein</fullName>
    </submittedName>
</protein>
<keyword evidence="4 6" id="KW-1133">Transmembrane helix</keyword>
<name>A0AAV7AS28_ENGPU</name>
<dbReference type="AlphaFoldDB" id="A0AAV7AS28"/>
<dbReference type="InterPro" id="IPR007593">
    <property type="entry name" value="CD225/Dispanin_fam"/>
</dbReference>
<dbReference type="Proteomes" id="UP000824782">
    <property type="component" value="Unassembled WGS sequence"/>
</dbReference>
<dbReference type="PANTHER" id="PTHR13999:SF4">
    <property type="entry name" value="INTERFERON-INDUCED TRANSMEMBRANE PROTEIN 3"/>
    <property type="match status" value="1"/>
</dbReference>
<dbReference type="GO" id="GO:0005886">
    <property type="term" value="C:plasma membrane"/>
    <property type="evidence" value="ECO:0007669"/>
    <property type="project" value="TreeGrafter"/>
</dbReference>
<evidence type="ECO:0000256" key="3">
    <source>
        <dbReference type="ARBA" id="ARBA00022692"/>
    </source>
</evidence>
<dbReference type="PANTHER" id="PTHR13999">
    <property type="entry name" value="INTERFERON INDUCIBLE TRANSMEMBRANE PROTEIN"/>
    <property type="match status" value="1"/>
</dbReference>
<dbReference type="EMBL" id="WNYA01000007">
    <property type="protein sequence ID" value="KAG8564376.1"/>
    <property type="molecule type" value="Genomic_DNA"/>
</dbReference>
<organism evidence="7 8">
    <name type="scientific">Engystomops pustulosus</name>
    <name type="common">Tungara frog</name>
    <name type="synonym">Physalaemus pustulosus</name>
    <dbReference type="NCBI Taxonomy" id="76066"/>
    <lineage>
        <taxon>Eukaryota</taxon>
        <taxon>Metazoa</taxon>
        <taxon>Chordata</taxon>
        <taxon>Craniata</taxon>
        <taxon>Vertebrata</taxon>
        <taxon>Euteleostomi</taxon>
        <taxon>Amphibia</taxon>
        <taxon>Batrachia</taxon>
        <taxon>Anura</taxon>
        <taxon>Neobatrachia</taxon>
        <taxon>Hyloidea</taxon>
        <taxon>Leptodactylidae</taxon>
        <taxon>Leiuperinae</taxon>
        <taxon>Engystomops</taxon>
    </lineage>
</organism>
<sequence length="129" mass="14099">MDSGGANLPLYTSPSSAHPGYANPPGNAPSTVVTIREDDNPIRDDLIWSIFNTIYCNLCCLGLVALSYSVKSRDRKLFRDTVGARRHGNSARCCNIAATVISVIFIIIVVVVYIYAITSIVDGAYRRQM</sequence>
<evidence type="ECO:0000313" key="8">
    <source>
        <dbReference type="Proteomes" id="UP000824782"/>
    </source>
</evidence>
<evidence type="ECO:0000256" key="4">
    <source>
        <dbReference type="ARBA" id="ARBA00022989"/>
    </source>
</evidence>